<feature type="transmembrane region" description="Helical" evidence="1">
    <location>
        <begin position="171"/>
        <end position="204"/>
    </location>
</feature>
<keyword evidence="1" id="KW-0472">Membrane</keyword>
<name>A0ABQ3W384_9LACO</name>
<keyword evidence="1" id="KW-1133">Transmembrane helix</keyword>
<reference evidence="2 3" key="1">
    <citation type="journal article" date="2021" name="Int. J. Syst. Evol. Microbiol.">
        <title>Lentilactobacillus fungorum sp. nov., isolated from spent mushroom substrates.</title>
        <authorList>
            <person name="Tohno M."/>
            <person name="Tanizawa Y."/>
            <person name="Kojima Y."/>
            <person name="Sakamoto M."/>
            <person name="Ohkuma M."/>
            <person name="Kobayashi H."/>
        </authorList>
    </citation>
    <scope>NUCLEOTIDE SEQUENCE [LARGE SCALE GENOMIC DNA]</scope>
    <source>
        <strain evidence="2 3">YK48G</strain>
    </source>
</reference>
<keyword evidence="3" id="KW-1185">Reference proteome</keyword>
<feature type="transmembrane region" description="Helical" evidence="1">
    <location>
        <begin position="12"/>
        <end position="34"/>
    </location>
</feature>
<feature type="transmembrane region" description="Helical" evidence="1">
    <location>
        <begin position="40"/>
        <end position="58"/>
    </location>
</feature>
<dbReference type="EMBL" id="BNJR01000021">
    <property type="protein sequence ID" value="GHP15096.1"/>
    <property type="molecule type" value="Genomic_DNA"/>
</dbReference>
<feature type="transmembrane region" description="Helical" evidence="1">
    <location>
        <begin position="89"/>
        <end position="109"/>
    </location>
</feature>
<feature type="transmembrane region" description="Helical" evidence="1">
    <location>
        <begin position="141"/>
        <end position="159"/>
    </location>
</feature>
<accession>A0ABQ3W384</accession>
<dbReference type="Proteomes" id="UP000604765">
    <property type="component" value="Unassembled WGS sequence"/>
</dbReference>
<evidence type="ECO:0000256" key="1">
    <source>
        <dbReference type="SAM" id="Phobius"/>
    </source>
</evidence>
<organism evidence="2 3">
    <name type="scientific">Lentilactobacillus fungorum</name>
    <dbReference type="NCBI Taxonomy" id="2201250"/>
    <lineage>
        <taxon>Bacteria</taxon>
        <taxon>Bacillati</taxon>
        <taxon>Bacillota</taxon>
        <taxon>Bacilli</taxon>
        <taxon>Lactobacillales</taxon>
        <taxon>Lactobacillaceae</taxon>
        <taxon>Lentilactobacillus</taxon>
    </lineage>
</organism>
<protein>
    <recommendedName>
        <fullName evidence="4">Integral membrane protein</fullName>
    </recommendedName>
</protein>
<feature type="transmembrane region" description="Helical" evidence="1">
    <location>
        <begin position="65"/>
        <end position="83"/>
    </location>
</feature>
<gene>
    <name evidence="2" type="ORF">YK48G_25210</name>
</gene>
<sequence>MASTKRLNQFQFILRVSASLIIWMLFANVPLAHFFQNRQLISLVLLGIPFAILLNQVILPRQNQLLTVICDAVVGVLSIHLFFEQGTLNTILMLVDFIFANLLLLTQFINEPHGRWITFGVINGSGLAFLFTVSYHHYFSLLSLMYITTLIFSNIFFAYHGFMKKSNLSSLLIILILIILLCLTLQLSFLRTVLITAILAFYLFFESQVNPKNYQKRANVSTICYLFFSLLVCL</sequence>
<evidence type="ECO:0008006" key="4">
    <source>
        <dbReference type="Google" id="ProtNLM"/>
    </source>
</evidence>
<evidence type="ECO:0000313" key="3">
    <source>
        <dbReference type="Proteomes" id="UP000604765"/>
    </source>
</evidence>
<proteinExistence type="predicted"/>
<feature type="transmembrane region" description="Helical" evidence="1">
    <location>
        <begin position="116"/>
        <end position="135"/>
    </location>
</feature>
<keyword evidence="1" id="KW-0812">Transmembrane</keyword>
<comment type="caution">
    <text evidence="2">The sequence shown here is derived from an EMBL/GenBank/DDBJ whole genome shotgun (WGS) entry which is preliminary data.</text>
</comment>
<evidence type="ECO:0000313" key="2">
    <source>
        <dbReference type="EMBL" id="GHP15096.1"/>
    </source>
</evidence>